<dbReference type="AlphaFoldDB" id="A0A4Y8CX18"/>
<evidence type="ECO:0000313" key="3">
    <source>
        <dbReference type="Proteomes" id="UP000297299"/>
    </source>
</evidence>
<name>A0A4Y8CX18_9HELO</name>
<gene>
    <name evidence="2" type="ORF">BOTCAL_0302g00060</name>
</gene>
<feature type="region of interest" description="Disordered" evidence="1">
    <location>
        <begin position="1"/>
        <end position="130"/>
    </location>
</feature>
<feature type="compositionally biased region" description="Polar residues" evidence="1">
    <location>
        <begin position="14"/>
        <end position="32"/>
    </location>
</feature>
<reference evidence="2 3" key="1">
    <citation type="submission" date="2017-11" db="EMBL/GenBank/DDBJ databases">
        <title>Comparative genomics of Botrytis spp.</title>
        <authorList>
            <person name="Valero-Jimenez C.A."/>
            <person name="Tapia P."/>
            <person name="Veloso J."/>
            <person name="Silva-Moreno E."/>
            <person name="Staats M."/>
            <person name="Valdes J.H."/>
            <person name="Van Kan J.A.L."/>
        </authorList>
    </citation>
    <scope>NUCLEOTIDE SEQUENCE [LARGE SCALE GENOMIC DNA]</scope>
    <source>
        <strain evidence="2 3">MUCL2830</strain>
    </source>
</reference>
<feature type="compositionally biased region" description="Basic and acidic residues" evidence="1">
    <location>
        <begin position="72"/>
        <end position="86"/>
    </location>
</feature>
<dbReference type="EMBL" id="PHWZ01000301">
    <property type="protein sequence ID" value="TEY47659.1"/>
    <property type="molecule type" value="Genomic_DNA"/>
</dbReference>
<organism evidence="2 3">
    <name type="scientific">Botryotinia calthae</name>
    <dbReference type="NCBI Taxonomy" id="38488"/>
    <lineage>
        <taxon>Eukaryota</taxon>
        <taxon>Fungi</taxon>
        <taxon>Dikarya</taxon>
        <taxon>Ascomycota</taxon>
        <taxon>Pezizomycotina</taxon>
        <taxon>Leotiomycetes</taxon>
        <taxon>Helotiales</taxon>
        <taxon>Sclerotiniaceae</taxon>
        <taxon>Botryotinia</taxon>
    </lineage>
</organism>
<evidence type="ECO:0000313" key="2">
    <source>
        <dbReference type="EMBL" id="TEY47659.1"/>
    </source>
</evidence>
<keyword evidence="3" id="KW-1185">Reference proteome</keyword>
<feature type="compositionally biased region" description="Polar residues" evidence="1">
    <location>
        <begin position="106"/>
        <end position="129"/>
    </location>
</feature>
<proteinExistence type="predicted"/>
<dbReference type="Proteomes" id="UP000297299">
    <property type="component" value="Unassembled WGS sequence"/>
</dbReference>
<comment type="caution">
    <text evidence="2">The sequence shown here is derived from an EMBL/GenBank/DDBJ whole genome shotgun (WGS) entry which is preliminary data.</text>
</comment>
<sequence length="280" mass="31261">MPGNSTVERWLGNIGSNDGQSTVRGGDNQRSYASRKDESVDSSFGKPPQASSRRRAKPHEHQKSSQKSLPPQRERFEGRSSSDSRSRVKPRKNNQDPRWSQWLPVSDNSSHNTYSETASQSNLPRSYSPSGHGRYTSYSIPSLGFRSPEVAPVSHITITPVTELQRPSAGVASHQGISDIPTTYHTVQRFPSSPNQGRHRDAYSTINGSFKYTVPQETQTIGFRTAEGKDAYERYLREAGHIERMVSHATSARETWARDIWESEMGKQGGSGGMRDMYQG</sequence>
<accession>A0A4Y8CX18</accession>
<dbReference type="OrthoDB" id="3544596at2759"/>
<evidence type="ECO:0000256" key="1">
    <source>
        <dbReference type="SAM" id="MobiDB-lite"/>
    </source>
</evidence>
<protein>
    <submittedName>
        <fullName evidence="2">Uncharacterized protein</fullName>
    </submittedName>
</protein>